<evidence type="ECO:0008006" key="4">
    <source>
        <dbReference type="Google" id="ProtNLM"/>
    </source>
</evidence>
<feature type="compositionally biased region" description="Basic and acidic residues" evidence="1">
    <location>
        <begin position="277"/>
        <end position="290"/>
    </location>
</feature>
<evidence type="ECO:0000256" key="1">
    <source>
        <dbReference type="SAM" id="MobiDB-lite"/>
    </source>
</evidence>
<protein>
    <recommendedName>
        <fullName evidence="4">Transposase Tnp1/En/Spm-like domain-containing protein</fullName>
    </recommendedName>
</protein>
<dbReference type="AlphaFoldDB" id="A0A0E0AHT8"/>
<evidence type="ECO:0000313" key="2">
    <source>
        <dbReference type="EnsemblPlants" id="OGLUM07G08520.2"/>
    </source>
</evidence>
<name>A0A0E0AHT8_9ORYZ</name>
<dbReference type="Gramene" id="OGLUM07G08520.2">
    <property type="protein sequence ID" value="OGLUM07G08520.2"/>
    <property type="gene ID" value="OGLUM07G08520"/>
</dbReference>
<feature type="compositionally biased region" description="Low complexity" evidence="1">
    <location>
        <begin position="291"/>
        <end position="301"/>
    </location>
</feature>
<dbReference type="EnsemblPlants" id="OGLUM07G08520.2">
    <property type="protein sequence ID" value="OGLUM07G08520.2"/>
    <property type="gene ID" value="OGLUM07G08520"/>
</dbReference>
<sequence>MERAEELRLKQEQREITWFSCVGKIADRGDQRYQILFCYLGSKMAGREGNEKSAKVQYEIDRDNHIKNNVALLKKMNLLKMVPKNMLEIAEPGSSQPMGMTDNANDQPELNPDEEMEVQADPDYIAENDEEIDDYDDVDDDAAENNTVAQETGTNLFLDGLLGRPASRAEVYVVTHTKRDGQALNKEYEEKIKSKQIAGIGLLAGAKTVSLAMATDAVRKMGEENAEVKARMEEISSEYKSYKAYAEERFARNDQRFAELKELLLMSLQGSAAGAEKQLEATHISQEHRSSSSSENRMQINETNRHTAGKGPQKQGQDASVPRGQKVQLSSSKNMSQIAESVWKLPQKKRQFDKELDSGSCTQQKDEAGQNAQVMKLAQKKQGEDVRDIALLSLTENKIVVHGRLRCKDKSAKYADGLPLGDFFEVLVDVLDNNILLPRVHGQISKLGAAVVQTNGSALNISKRARGTFACPSFSLVHW</sequence>
<keyword evidence="3" id="KW-1185">Reference proteome</keyword>
<evidence type="ECO:0000313" key="3">
    <source>
        <dbReference type="Proteomes" id="UP000026961"/>
    </source>
</evidence>
<reference evidence="2" key="1">
    <citation type="submission" date="2015-04" db="UniProtKB">
        <authorList>
            <consortium name="EnsemblPlants"/>
        </authorList>
    </citation>
    <scope>IDENTIFICATION</scope>
</reference>
<organism evidence="2">
    <name type="scientific">Oryza glumipatula</name>
    <dbReference type="NCBI Taxonomy" id="40148"/>
    <lineage>
        <taxon>Eukaryota</taxon>
        <taxon>Viridiplantae</taxon>
        <taxon>Streptophyta</taxon>
        <taxon>Embryophyta</taxon>
        <taxon>Tracheophyta</taxon>
        <taxon>Spermatophyta</taxon>
        <taxon>Magnoliopsida</taxon>
        <taxon>Liliopsida</taxon>
        <taxon>Poales</taxon>
        <taxon>Poaceae</taxon>
        <taxon>BOP clade</taxon>
        <taxon>Oryzoideae</taxon>
        <taxon>Oryzeae</taxon>
        <taxon>Oryzinae</taxon>
        <taxon>Oryza</taxon>
    </lineage>
</organism>
<accession>A0A0E0AHT8</accession>
<proteinExistence type="predicted"/>
<dbReference type="Proteomes" id="UP000026961">
    <property type="component" value="Chromosome 7"/>
</dbReference>
<feature type="region of interest" description="Disordered" evidence="1">
    <location>
        <begin position="277"/>
        <end position="335"/>
    </location>
</feature>
<dbReference type="HOGENOM" id="CLU_570361_0_0_1"/>
<reference evidence="2" key="2">
    <citation type="submission" date="2018-05" db="EMBL/GenBank/DDBJ databases">
        <title>OgluRS3 (Oryza glumaepatula Reference Sequence Version 3).</title>
        <authorList>
            <person name="Zhang J."/>
            <person name="Kudrna D."/>
            <person name="Lee S."/>
            <person name="Talag J."/>
            <person name="Welchert J."/>
            <person name="Wing R.A."/>
        </authorList>
    </citation>
    <scope>NUCLEOTIDE SEQUENCE [LARGE SCALE GENOMIC DNA]</scope>
</reference>